<sequence length="240" mass="26549">MTRVLEVSGLEGGYGKVQIMNNVDLYVDKGEFVTVIGPNGCGKSTFIKIIFGIATYYKGSVKHKGQEVSGWRTDALVNRGIAYVPQVDNVFPSLSVRENLEMGGINLPVTVLEERITRSLEMFEDLKPRMNDVAASLSGGQRQMLAISRALINDPDFLLLDEPTAALSPLYQQQIIDRIDALREKGITVLIVEQNARLSLSRSDRGYIFSNGKVVHTAPASEILVDPQINEYFLGTKKDE</sequence>
<name>A0A7J4CYY4_9ARCH</name>
<dbReference type="Proteomes" id="UP000589132">
    <property type="component" value="Unassembled WGS sequence"/>
</dbReference>
<proteinExistence type="inferred from homology"/>
<evidence type="ECO:0000259" key="6">
    <source>
        <dbReference type="PROSITE" id="PS50893"/>
    </source>
</evidence>
<comment type="caution">
    <text evidence="7">The sequence shown here is derived from an EMBL/GenBank/DDBJ whole genome shotgun (WGS) entry which is preliminary data.</text>
</comment>
<feature type="domain" description="ABC transporter" evidence="6">
    <location>
        <begin position="2"/>
        <end position="236"/>
    </location>
</feature>
<dbReference type="PANTHER" id="PTHR43820:SF7">
    <property type="entry name" value="BRANCHED-CHAIN AMINO ACID TRANSPORT ATP-BINDING PROTEIN LIVF-RELATED"/>
    <property type="match status" value="1"/>
</dbReference>
<dbReference type="GO" id="GO:0005524">
    <property type="term" value="F:ATP binding"/>
    <property type="evidence" value="ECO:0007669"/>
    <property type="project" value="UniProtKB-KW"/>
</dbReference>
<evidence type="ECO:0000313" key="8">
    <source>
        <dbReference type="Proteomes" id="UP000589132"/>
    </source>
</evidence>
<dbReference type="Gene3D" id="3.40.50.300">
    <property type="entry name" value="P-loop containing nucleotide triphosphate hydrolases"/>
    <property type="match status" value="1"/>
</dbReference>
<evidence type="ECO:0000256" key="1">
    <source>
        <dbReference type="ARBA" id="ARBA00005417"/>
    </source>
</evidence>
<dbReference type="Pfam" id="PF00005">
    <property type="entry name" value="ABC_tran"/>
    <property type="match status" value="1"/>
</dbReference>
<dbReference type="PROSITE" id="PS00211">
    <property type="entry name" value="ABC_TRANSPORTER_1"/>
    <property type="match status" value="1"/>
</dbReference>
<dbReference type="SUPFAM" id="SSF52540">
    <property type="entry name" value="P-loop containing nucleoside triphosphate hydrolases"/>
    <property type="match status" value="1"/>
</dbReference>
<protein>
    <submittedName>
        <fullName evidence="7">ABC transporter ATP-binding protein</fullName>
    </submittedName>
</protein>
<gene>
    <name evidence="7" type="ORF">EYO15_01405</name>
</gene>
<keyword evidence="2" id="KW-0813">Transport</keyword>
<dbReference type="InterPro" id="IPR003593">
    <property type="entry name" value="AAA+_ATPase"/>
</dbReference>
<dbReference type="GO" id="GO:0015807">
    <property type="term" value="P:L-amino acid transport"/>
    <property type="evidence" value="ECO:0007669"/>
    <property type="project" value="TreeGrafter"/>
</dbReference>
<keyword evidence="4 7" id="KW-0067">ATP-binding</keyword>
<dbReference type="InterPro" id="IPR017871">
    <property type="entry name" value="ABC_transporter-like_CS"/>
</dbReference>
<dbReference type="AlphaFoldDB" id="A0A7J4CYY4"/>
<dbReference type="SMART" id="SM00382">
    <property type="entry name" value="AAA"/>
    <property type="match status" value="1"/>
</dbReference>
<dbReference type="InterPro" id="IPR003439">
    <property type="entry name" value="ABC_transporter-like_ATP-bd"/>
</dbReference>
<evidence type="ECO:0000256" key="3">
    <source>
        <dbReference type="ARBA" id="ARBA00022741"/>
    </source>
</evidence>
<reference evidence="8" key="1">
    <citation type="journal article" date="2019" name="bioRxiv">
        <title>Genome diversification in globally distributed novel marine Proteobacteria is linked to environmental adaptation.</title>
        <authorList>
            <person name="Zhou Z."/>
            <person name="Tran P.Q."/>
            <person name="Kieft K."/>
            <person name="Anantharaman K."/>
        </authorList>
    </citation>
    <scope>NUCLEOTIDE SEQUENCE [LARGE SCALE GENOMIC DNA]</scope>
</reference>
<evidence type="ECO:0000256" key="5">
    <source>
        <dbReference type="ARBA" id="ARBA00022970"/>
    </source>
</evidence>
<keyword evidence="3" id="KW-0547">Nucleotide-binding</keyword>
<evidence type="ECO:0000256" key="4">
    <source>
        <dbReference type="ARBA" id="ARBA00022840"/>
    </source>
</evidence>
<dbReference type="EMBL" id="DTTC01000072">
    <property type="protein sequence ID" value="HIA97824.1"/>
    <property type="molecule type" value="Genomic_DNA"/>
</dbReference>
<dbReference type="InterPro" id="IPR052156">
    <property type="entry name" value="BCAA_Transport_ATP-bd_LivF"/>
</dbReference>
<dbReference type="PANTHER" id="PTHR43820">
    <property type="entry name" value="HIGH-AFFINITY BRANCHED-CHAIN AMINO ACID TRANSPORT ATP-BINDING PROTEIN LIVF"/>
    <property type="match status" value="1"/>
</dbReference>
<dbReference type="InterPro" id="IPR027417">
    <property type="entry name" value="P-loop_NTPase"/>
</dbReference>
<accession>A0A7J4CYY4</accession>
<dbReference type="PROSITE" id="PS50893">
    <property type="entry name" value="ABC_TRANSPORTER_2"/>
    <property type="match status" value="1"/>
</dbReference>
<evidence type="ECO:0000313" key="7">
    <source>
        <dbReference type="EMBL" id="HIA97824.1"/>
    </source>
</evidence>
<comment type="similarity">
    <text evidence="1">Belongs to the ABC transporter superfamily.</text>
</comment>
<dbReference type="GO" id="GO:0016887">
    <property type="term" value="F:ATP hydrolysis activity"/>
    <property type="evidence" value="ECO:0007669"/>
    <property type="project" value="InterPro"/>
</dbReference>
<evidence type="ECO:0000256" key="2">
    <source>
        <dbReference type="ARBA" id="ARBA00022448"/>
    </source>
</evidence>
<dbReference type="CDD" id="cd03224">
    <property type="entry name" value="ABC_TM1139_LivF_branched"/>
    <property type="match status" value="1"/>
</dbReference>
<keyword evidence="5" id="KW-0029">Amino-acid transport</keyword>
<dbReference type="GO" id="GO:0015658">
    <property type="term" value="F:branched-chain amino acid transmembrane transporter activity"/>
    <property type="evidence" value="ECO:0007669"/>
    <property type="project" value="TreeGrafter"/>
</dbReference>
<organism evidence="7 8">
    <name type="scientific">Marine Group III euryarchaeote</name>
    <dbReference type="NCBI Taxonomy" id="2173149"/>
    <lineage>
        <taxon>Archaea</taxon>
        <taxon>Methanobacteriati</taxon>
        <taxon>Thermoplasmatota</taxon>
        <taxon>Thermoplasmata</taxon>
        <taxon>Candidatus Thermoprofundales</taxon>
    </lineage>
</organism>